<dbReference type="Pfam" id="PF18758">
    <property type="entry name" value="KDZ"/>
    <property type="match status" value="1"/>
</dbReference>
<gene>
    <name evidence="3" type="ORF">DFH08DRAFT_919019</name>
</gene>
<protein>
    <recommendedName>
        <fullName evidence="2">CxC1-like cysteine cluster associated with KDZ transposases domain-containing protein</fullName>
    </recommendedName>
</protein>
<feature type="compositionally biased region" description="Acidic residues" evidence="1">
    <location>
        <begin position="880"/>
        <end position="895"/>
    </location>
</feature>
<name>A0AAD6YZL6_9AGAR</name>
<evidence type="ECO:0000256" key="1">
    <source>
        <dbReference type="SAM" id="MobiDB-lite"/>
    </source>
</evidence>
<dbReference type="PANTHER" id="PTHR33096">
    <property type="entry name" value="CXC2 DOMAIN-CONTAINING PROTEIN"/>
    <property type="match status" value="1"/>
</dbReference>
<evidence type="ECO:0000259" key="2">
    <source>
        <dbReference type="Pfam" id="PF18802"/>
    </source>
</evidence>
<dbReference type="InterPro" id="IPR041320">
    <property type="entry name" value="CxC1"/>
</dbReference>
<dbReference type="EMBL" id="JARIHO010000122">
    <property type="protein sequence ID" value="KAJ7302004.1"/>
    <property type="molecule type" value="Genomic_DNA"/>
</dbReference>
<feature type="compositionally biased region" description="Basic and acidic residues" evidence="1">
    <location>
        <begin position="1"/>
        <end position="24"/>
    </location>
</feature>
<organism evidence="3 4">
    <name type="scientific">Mycena albidolilacea</name>
    <dbReference type="NCBI Taxonomy" id="1033008"/>
    <lineage>
        <taxon>Eukaryota</taxon>
        <taxon>Fungi</taxon>
        <taxon>Dikarya</taxon>
        <taxon>Basidiomycota</taxon>
        <taxon>Agaricomycotina</taxon>
        <taxon>Agaricomycetes</taxon>
        <taxon>Agaricomycetidae</taxon>
        <taxon>Agaricales</taxon>
        <taxon>Marasmiineae</taxon>
        <taxon>Mycenaceae</taxon>
        <taxon>Mycena</taxon>
    </lineage>
</organism>
<dbReference type="AlphaFoldDB" id="A0AAD6YZL6"/>
<feature type="domain" description="CxC1-like cysteine cluster associated with KDZ transposases" evidence="2">
    <location>
        <begin position="76"/>
        <end position="156"/>
    </location>
</feature>
<proteinExistence type="predicted"/>
<sequence length="918" mass="105181">MVTRPEKDVEENLRSEPDLWEPDRTPPPSPSKHGRKRVAQWQRWQTEVIPNLIPHYIDVLYESKSLRDLEKLVPQSTACNCMGHTRKITIIRFSCIEDVTIKICVCTPAAVQLIHVGAFPCAPFLPSLAVDLRVLEFARNLFLQISPNHTAFSVTLECTLKTMGFQLDHQNSLRKRFASCLQWYSHMKNKTTARYQAIADTARPEPPVATSHLQREGTNTSNDGDAASPSTPPVTPQGIHVEREVPRKHHARHSSMTPTRARAGAEYLRSRCPLCFGNLEHDGSMLADVIVSLDACFTQKKNKSPTDPPRTHPKTHFIPDAHTARTEEYVEYVRAGDPRQKRKKPAIARATMVNNDDDDGYEHPELLLPRSPDFFEDTGLMSLLCRHDRVLWVVNMHSAGEKQFYVIALLETLFQHLQLNISVGFLYDVACTLERTCRKWGFLSRYMGRLDFAVSVFHAFGHEWACQLLYHPRKRSGFGLADGEGCERFWHSISHLISHLRISGYHNRLYTLDSQIDHADEVSLLRFGDWIKRRHLHTTRKLREAEKALEECKQSLEVLREQWLLQVQAQTKPLPPYVAKKNRGEQAVNAVIMLRAAIKTRRMRVSELRDIFLNAVQEDDPDAVMHQAAMGAAEEALSKAEKQLHERETALGIQEHQALRKLGKSTYIRLRMNSRALKRRLRDRLRARKFELDKVERSFRRLVNDQKLYAHTEAAKAPPHSMAPLPIPADHVWQLDLDDDIWQDVGLDDDEISAEPPLWLCDEKVRSGIRAMLELDRCKEENVRLKKERCAMQVWFAEEWQVVNLALEQAESAADKYQFKLLRDKLVRLCATWDRALPDLGVDIASLPPWGPEPEQLSQCAVDVHRPARGEDRHYGTADDASDEDDDGISEGEGEEDFELLAALEMADIYREGVNEFC</sequence>
<dbReference type="Pfam" id="PF18802">
    <property type="entry name" value="CxC1"/>
    <property type="match status" value="1"/>
</dbReference>
<evidence type="ECO:0000313" key="4">
    <source>
        <dbReference type="Proteomes" id="UP001218218"/>
    </source>
</evidence>
<feature type="region of interest" description="Disordered" evidence="1">
    <location>
        <begin position="871"/>
        <end position="895"/>
    </location>
</feature>
<dbReference type="InterPro" id="IPR040521">
    <property type="entry name" value="KDZ"/>
</dbReference>
<feature type="region of interest" description="Disordered" evidence="1">
    <location>
        <begin position="1"/>
        <end position="37"/>
    </location>
</feature>
<feature type="region of interest" description="Disordered" evidence="1">
    <location>
        <begin position="202"/>
        <end position="262"/>
    </location>
</feature>
<accession>A0AAD6YZL6</accession>
<comment type="caution">
    <text evidence="3">The sequence shown here is derived from an EMBL/GenBank/DDBJ whole genome shotgun (WGS) entry which is preliminary data.</text>
</comment>
<reference evidence="3" key="1">
    <citation type="submission" date="2023-03" db="EMBL/GenBank/DDBJ databases">
        <title>Massive genome expansion in bonnet fungi (Mycena s.s.) driven by repeated elements and novel gene families across ecological guilds.</title>
        <authorList>
            <consortium name="Lawrence Berkeley National Laboratory"/>
            <person name="Harder C.B."/>
            <person name="Miyauchi S."/>
            <person name="Viragh M."/>
            <person name="Kuo A."/>
            <person name="Thoen E."/>
            <person name="Andreopoulos B."/>
            <person name="Lu D."/>
            <person name="Skrede I."/>
            <person name="Drula E."/>
            <person name="Henrissat B."/>
            <person name="Morin E."/>
            <person name="Kohler A."/>
            <person name="Barry K."/>
            <person name="LaButti K."/>
            <person name="Morin E."/>
            <person name="Salamov A."/>
            <person name="Lipzen A."/>
            <person name="Mereny Z."/>
            <person name="Hegedus B."/>
            <person name="Baldrian P."/>
            <person name="Stursova M."/>
            <person name="Weitz H."/>
            <person name="Taylor A."/>
            <person name="Grigoriev I.V."/>
            <person name="Nagy L.G."/>
            <person name="Martin F."/>
            <person name="Kauserud H."/>
        </authorList>
    </citation>
    <scope>NUCLEOTIDE SEQUENCE</scope>
    <source>
        <strain evidence="3">CBHHK002</strain>
    </source>
</reference>
<dbReference type="Proteomes" id="UP001218218">
    <property type="component" value="Unassembled WGS sequence"/>
</dbReference>
<dbReference type="PANTHER" id="PTHR33096:SF1">
    <property type="entry name" value="CXC1-LIKE CYSTEINE CLUSTER ASSOCIATED WITH KDZ TRANSPOSASES DOMAIN-CONTAINING PROTEIN"/>
    <property type="match status" value="1"/>
</dbReference>
<keyword evidence="4" id="KW-1185">Reference proteome</keyword>
<evidence type="ECO:0000313" key="3">
    <source>
        <dbReference type="EMBL" id="KAJ7302004.1"/>
    </source>
</evidence>